<evidence type="ECO:0000313" key="4">
    <source>
        <dbReference type="EMBL" id="ERJ13243.1"/>
    </source>
</evidence>
<dbReference type="RefSeq" id="WP_008826747.1">
    <property type="nucleotide sequence ID" value="NZ_AFNU02000002.1"/>
</dbReference>
<dbReference type="InterPro" id="IPR029787">
    <property type="entry name" value="Nucleotide_cyclase"/>
</dbReference>
<dbReference type="SUPFAM" id="SSF141868">
    <property type="entry name" value="EAL domain-like"/>
    <property type="match status" value="1"/>
</dbReference>
<proteinExistence type="predicted"/>
<protein>
    <submittedName>
        <fullName evidence="4">Sensory box-GGDEF family protein</fullName>
        <ecNumber evidence="4">2.1.1.80</ecNumber>
    </submittedName>
</protein>
<keyword evidence="1" id="KW-1133">Transmembrane helix</keyword>
<sequence length="544" mass="62736">MFTNRVKIRILIANLLILIGIIFVQGVTEKNRLFSLYYSGLLIALLVNIYLITISLKSKKLSLGFLFIILTNMFSFVDFYLFDYMFLKQSIYLNIYRATLFLGLCFIIIGAITVLYNYITLNKQLEKIAYYDALTNLPNRNYLLSNYKDINTQMALLYIDVDDFKFINDYCGHIGGDEVLKLIANRLQQVVDKDDIVCRISGDEFVIISENRSCINTKSIIPFLNKIQDIAGQPATINEKNMKISISVGVAVYPENGDCLDEILKKADIALYFAKRQGKNRYVIFNDDLWENFNNHYKKVYEIKSAIENKEFIIHYQPKACIETNKITGLEALVRWNHPTKGIIYPDAFISCAEETGLISQIDITVLEIAAQQLSEWNKQGKKKYNISINISPQFFLSTHFIPTVDRVLKKYVVNPSNLQLEITENIALNDINLSKEVIKELRVRNIKISIDDFGKGYSSMTYIKEFYFNDLKIDKSFIDNIINNKVDQTMIEMIINLSKIRGFEVVAEGVETDEQLAFLRKLGCHKYQGYLLSKPKPIHELCI</sequence>
<dbReference type="GO" id="GO:0008983">
    <property type="term" value="F:protein-glutamate O-methyltransferase activity"/>
    <property type="evidence" value="ECO:0007669"/>
    <property type="project" value="UniProtKB-EC"/>
</dbReference>
<dbReference type="SMART" id="SM00052">
    <property type="entry name" value="EAL"/>
    <property type="match status" value="1"/>
</dbReference>
<dbReference type="GO" id="GO:0071111">
    <property type="term" value="F:cyclic-guanylate-specific phosphodiesterase activity"/>
    <property type="evidence" value="ECO:0007669"/>
    <property type="project" value="InterPro"/>
</dbReference>
<dbReference type="EC" id="2.1.1.80" evidence="4"/>
<feature type="transmembrane region" description="Helical" evidence="1">
    <location>
        <begin position="62"/>
        <end position="82"/>
    </location>
</feature>
<accession>U2EE26</accession>
<dbReference type="FunCoup" id="U2EE26">
    <property type="interactions" value="193"/>
</dbReference>
<dbReference type="PROSITE" id="PS50883">
    <property type="entry name" value="EAL"/>
    <property type="match status" value="1"/>
</dbReference>
<gene>
    <name evidence="4" type="ORF">HLPCO_000867</name>
</gene>
<evidence type="ECO:0000256" key="1">
    <source>
        <dbReference type="SAM" id="Phobius"/>
    </source>
</evidence>
<feature type="transmembrane region" description="Helical" evidence="1">
    <location>
        <begin position="6"/>
        <end position="24"/>
    </location>
</feature>
<keyword evidence="1" id="KW-0472">Membrane</keyword>
<dbReference type="eggNOG" id="COG5001">
    <property type="taxonomic scope" value="Bacteria"/>
</dbReference>
<dbReference type="Pfam" id="PF00563">
    <property type="entry name" value="EAL"/>
    <property type="match status" value="1"/>
</dbReference>
<dbReference type="PANTHER" id="PTHR33121">
    <property type="entry name" value="CYCLIC DI-GMP PHOSPHODIESTERASE PDEF"/>
    <property type="match status" value="1"/>
</dbReference>
<dbReference type="InterPro" id="IPR050706">
    <property type="entry name" value="Cyclic-di-GMP_PDE-like"/>
</dbReference>
<name>U2EE26_9MOLU</name>
<organism evidence="4 5">
    <name type="scientific">Haloplasma contractile SSD-17B</name>
    <dbReference type="NCBI Taxonomy" id="1033810"/>
    <lineage>
        <taxon>Bacteria</taxon>
        <taxon>Bacillati</taxon>
        <taxon>Mycoplasmatota</taxon>
        <taxon>Mollicutes</taxon>
        <taxon>Haloplasmatales</taxon>
        <taxon>Haloplasmataceae</taxon>
        <taxon>Haloplasma</taxon>
    </lineage>
</organism>
<reference evidence="4 5" key="2">
    <citation type="journal article" date="2013" name="PLoS ONE">
        <title>INDIGO - INtegrated Data Warehouse of MIcrobial GenOmes with Examples from the Red Sea Extremophiles.</title>
        <authorList>
            <person name="Alam I."/>
            <person name="Antunes A."/>
            <person name="Kamau A.A."/>
            <person name="Ba Alawi W."/>
            <person name="Kalkatawi M."/>
            <person name="Stingl U."/>
            <person name="Bajic V.B."/>
        </authorList>
    </citation>
    <scope>NUCLEOTIDE SEQUENCE [LARGE SCALE GENOMIC DNA]</scope>
    <source>
        <strain evidence="4 5">SSD-17B</strain>
    </source>
</reference>
<dbReference type="GO" id="GO:0032259">
    <property type="term" value="P:methylation"/>
    <property type="evidence" value="ECO:0007669"/>
    <property type="project" value="UniProtKB-KW"/>
</dbReference>
<dbReference type="Pfam" id="PF00990">
    <property type="entry name" value="GGDEF"/>
    <property type="match status" value="1"/>
</dbReference>
<evidence type="ECO:0000259" key="2">
    <source>
        <dbReference type="PROSITE" id="PS50883"/>
    </source>
</evidence>
<dbReference type="Gene3D" id="3.30.70.270">
    <property type="match status" value="1"/>
</dbReference>
<feature type="transmembrane region" description="Helical" evidence="1">
    <location>
        <begin position="36"/>
        <end position="56"/>
    </location>
</feature>
<dbReference type="AlphaFoldDB" id="U2EE26"/>
<reference evidence="4 5" key="1">
    <citation type="journal article" date="2011" name="J. Bacteriol.">
        <title>Genome sequence of Haloplasma contractile, an unusual contractile bacterium from a deep-sea anoxic brine lake.</title>
        <authorList>
            <person name="Antunes A."/>
            <person name="Alam I."/>
            <person name="El Dorry H."/>
            <person name="Siam R."/>
            <person name="Robertson A."/>
            <person name="Bajic V.B."/>
            <person name="Stingl U."/>
        </authorList>
    </citation>
    <scope>NUCLEOTIDE SEQUENCE [LARGE SCALE GENOMIC DNA]</scope>
    <source>
        <strain evidence="4 5">SSD-17B</strain>
    </source>
</reference>
<dbReference type="InterPro" id="IPR001633">
    <property type="entry name" value="EAL_dom"/>
</dbReference>
<dbReference type="NCBIfam" id="TIGR00254">
    <property type="entry name" value="GGDEF"/>
    <property type="match status" value="1"/>
</dbReference>
<dbReference type="InterPro" id="IPR043128">
    <property type="entry name" value="Rev_trsase/Diguanyl_cyclase"/>
</dbReference>
<keyword evidence="5" id="KW-1185">Reference proteome</keyword>
<dbReference type="Proteomes" id="UP000005707">
    <property type="component" value="Unassembled WGS sequence"/>
</dbReference>
<dbReference type="STRING" id="1033810.HLPCO_000867"/>
<evidence type="ECO:0000313" key="5">
    <source>
        <dbReference type="Proteomes" id="UP000005707"/>
    </source>
</evidence>
<feature type="domain" description="EAL" evidence="2">
    <location>
        <begin position="296"/>
        <end position="544"/>
    </location>
</feature>
<dbReference type="SMART" id="SM00267">
    <property type="entry name" value="GGDEF"/>
    <property type="match status" value="1"/>
</dbReference>
<evidence type="ECO:0000259" key="3">
    <source>
        <dbReference type="PROSITE" id="PS50887"/>
    </source>
</evidence>
<dbReference type="EMBL" id="AFNU02000002">
    <property type="protein sequence ID" value="ERJ13243.1"/>
    <property type="molecule type" value="Genomic_DNA"/>
</dbReference>
<dbReference type="InterPro" id="IPR000160">
    <property type="entry name" value="GGDEF_dom"/>
</dbReference>
<feature type="domain" description="GGDEF" evidence="3">
    <location>
        <begin position="152"/>
        <end position="287"/>
    </location>
</feature>
<keyword evidence="4" id="KW-0489">Methyltransferase</keyword>
<dbReference type="InParanoid" id="U2EE26"/>
<keyword evidence="4" id="KW-0808">Transferase</keyword>
<keyword evidence="1" id="KW-0812">Transmembrane</keyword>
<dbReference type="SUPFAM" id="SSF55073">
    <property type="entry name" value="Nucleotide cyclase"/>
    <property type="match status" value="1"/>
</dbReference>
<feature type="transmembrane region" description="Helical" evidence="1">
    <location>
        <begin position="94"/>
        <end position="119"/>
    </location>
</feature>
<dbReference type="OrthoDB" id="9814202at2"/>
<dbReference type="InterPro" id="IPR035919">
    <property type="entry name" value="EAL_sf"/>
</dbReference>
<dbReference type="CDD" id="cd01949">
    <property type="entry name" value="GGDEF"/>
    <property type="match status" value="1"/>
</dbReference>
<dbReference type="Gene3D" id="3.20.20.450">
    <property type="entry name" value="EAL domain"/>
    <property type="match status" value="1"/>
</dbReference>
<dbReference type="PANTHER" id="PTHR33121:SF70">
    <property type="entry name" value="SIGNALING PROTEIN YKOW"/>
    <property type="match status" value="1"/>
</dbReference>
<dbReference type="CDD" id="cd01948">
    <property type="entry name" value="EAL"/>
    <property type="match status" value="1"/>
</dbReference>
<comment type="caution">
    <text evidence="4">The sequence shown here is derived from an EMBL/GenBank/DDBJ whole genome shotgun (WGS) entry which is preliminary data.</text>
</comment>
<dbReference type="PROSITE" id="PS50887">
    <property type="entry name" value="GGDEF"/>
    <property type="match status" value="1"/>
</dbReference>